<feature type="chain" id="PRO_5017787168" evidence="3">
    <location>
        <begin position="23"/>
        <end position="223"/>
    </location>
</feature>
<gene>
    <name evidence="4" type="ORF">CDG60_09905</name>
</gene>
<sequence>MTMKSRAALLVAGLMMGADAFAAVTITVPEDIKVVAVNDQEVSSGFLRAAASQYKVDAGKNSISMRYVQYFEHRNGEHDIVKSGVLTLNTPELVDGEKYTLKTVNVPTEFEAAKKYAEQPTVALFNSKQQLLVQQTGANTAQKSWLGKGLFGTDVDLTQKKQSVNEQPSAVYPVSDKAVADPQKQKQSQTAVSVSTADQQLIQIWKSASKSERQKFMTWLAEQ</sequence>
<dbReference type="AlphaFoldDB" id="A0A3B7LVQ7"/>
<protein>
    <submittedName>
        <fullName evidence="4">DUF2057 domain-containing protein</fullName>
    </submittedName>
</protein>
<dbReference type="EMBL" id="CP032134">
    <property type="protein sequence ID" value="AXY56842.1"/>
    <property type="molecule type" value="Genomic_DNA"/>
</dbReference>
<evidence type="ECO:0000256" key="1">
    <source>
        <dbReference type="ARBA" id="ARBA00008490"/>
    </source>
</evidence>
<evidence type="ECO:0000313" key="5">
    <source>
        <dbReference type="Proteomes" id="UP000263753"/>
    </source>
</evidence>
<evidence type="ECO:0000313" key="4">
    <source>
        <dbReference type="EMBL" id="AXY56842.1"/>
    </source>
</evidence>
<dbReference type="InterPro" id="IPR018635">
    <property type="entry name" value="UPF0319"/>
</dbReference>
<keyword evidence="2 3" id="KW-0732">Signal</keyword>
<accession>A0A3B7LVQ7</accession>
<name>A0A3B7LVQ7_9GAMM</name>
<dbReference type="PANTHER" id="PTHR38108">
    <property type="entry name" value="UPF0319 PROTEIN YCCT"/>
    <property type="match status" value="1"/>
</dbReference>
<proteinExistence type="inferred from homology"/>
<feature type="signal peptide" evidence="3">
    <location>
        <begin position="1"/>
        <end position="22"/>
    </location>
</feature>
<dbReference type="Proteomes" id="UP000263753">
    <property type="component" value="Chromosome"/>
</dbReference>
<reference evidence="5" key="1">
    <citation type="submission" date="2018-09" db="EMBL/GenBank/DDBJ databases">
        <title>The complete genome of Acinetobacter sp. strain WCHAc010005.</title>
        <authorList>
            <person name="Hu Y."/>
            <person name="Long H."/>
            <person name="Feng Y."/>
            <person name="Zong Z."/>
        </authorList>
    </citation>
    <scope>NUCLEOTIDE SEQUENCE [LARGE SCALE GENOMIC DNA]</scope>
    <source>
        <strain evidence="5">WCHAc010005</strain>
    </source>
</reference>
<comment type="similarity">
    <text evidence="1">Belongs to the UPF0319 family.</text>
</comment>
<organism evidence="4 5">
    <name type="scientific">Acinetobacter chinensis</name>
    <dbReference type="NCBI Taxonomy" id="2004650"/>
    <lineage>
        <taxon>Bacteria</taxon>
        <taxon>Pseudomonadati</taxon>
        <taxon>Pseudomonadota</taxon>
        <taxon>Gammaproteobacteria</taxon>
        <taxon>Moraxellales</taxon>
        <taxon>Moraxellaceae</taxon>
        <taxon>Acinetobacter</taxon>
    </lineage>
</organism>
<dbReference type="KEGG" id="achi:CDG60_09905"/>
<evidence type="ECO:0000256" key="3">
    <source>
        <dbReference type="SAM" id="SignalP"/>
    </source>
</evidence>
<dbReference type="Pfam" id="PF09829">
    <property type="entry name" value="DUF2057"/>
    <property type="match status" value="1"/>
</dbReference>
<evidence type="ECO:0000256" key="2">
    <source>
        <dbReference type="ARBA" id="ARBA00022729"/>
    </source>
</evidence>
<dbReference type="PANTHER" id="PTHR38108:SF1">
    <property type="entry name" value="UPF0319 PROTEIN YCCT"/>
    <property type="match status" value="1"/>
</dbReference>